<dbReference type="AlphaFoldDB" id="A0A368RTL8"/>
<reference evidence="1" key="1">
    <citation type="journal article" date="2012" name="Nat. Biotechnol.">
        <title>Reference genome sequence of the model plant Setaria.</title>
        <authorList>
            <person name="Bennetzen J.L."/>
            <person name="Schmutz J."/>
            <person name="Wang H."/>
            <person name="Percifield R."/>
            <person name="Hawkins J."/>
            <person name="Pontaroli A.C."/>
            <person name="Estep M."/>
            <person name="Feng L."/>
            <person name="Vaughn J.N."/>
            <person name="Grimwood J."/>
            <person name="Jenkins J."/>
            <person name="Barry K."/>
            <person name="Lindquist E."/>
            <person name="Hellsten U."/>
            <person name="Deshpande S."/>
            <person name="Wang X."/>
            <person name="Wu X."/>
            <person name="Mitros T."/>
            <person name="Triplett J."/>
            <person name="Yang X."/>
            <person name="Ye C.Y."/>
            <person name="Mauro-Herrera M."/>
            <person name="Wang L."/>
            <person name="Li P."/>
            <person name="Sharma M."/>
            <person name="Sharma R."/>
            <person name="Ronald P.C."/>
            <person name="Panaud O."/>
            <person name="Kellogg E.A."/>
            <person name="Brutnell T.P."/>
            <person name="Doust A.N."/>
            <person name="Tuskan G.A."/>
            <person name="Rokhsar D."/>
            <person name="Devos K.M."/>
        </authorList>
    </citation>
    <scope>NUCLEOTIDE SEQUENCE [LARGE SCALE GENOMIC DNA]</scope>
    <source>
        <strain evidence="1">Yugu1</strain>
    </source>
</reference>
<protein>
    <submittedName>
        <fullName evidence="1">Uncharacterized protein</fullName>
    </submittedName>
</protein>
<organism evidence="1">
    <name type="scientific">Setaria italica</name>
    <name type="common">Foxtail millet</name>
    <name type="synonym">Panicum italicum</name>
    <dbReference type="NCBI Taxonomy" id="4555"/>
    <lineage>
        <taxon>Eukaryota</taxon>
        <taxon>Viridiplantae</taxon>
        <taxon>Streptophyta</taxon>
        <taxon>Embryophyta</taxon>
        <taxon>Tracheophyta</taxon>
        <taxon>Spermatophyta</taxon>
        <taxon>Magnoliopsida</taxon>
        <taxon>Liliopsida</taxon>
        <taxon>Poales</taxon>
        <taxon>Poaceae</taxon>
        <taxon>PACMAD clade</taxon>
        <taxon>Panicoideae</taxon>
        <taxon>Panicodae</taxon>
        <taxon>Paniceae</taxon>
        <taxon>Cenchrinae</taxon>
        <taxon>Setaria</taxon>
    </lineage>
</organism>
<name>A0A368RTL8_SETIT</name>
<gene>
    <name evidence="1" type="ORF">SETIT_7G094700v2</name>
</gene>
<evidence type="ECO:0000313" key="1">
    <source>
        <dbReference type="EMBL" id="RCV33596.1"/>
    </source>
</evidence>
<accession>A0A368RTL8</accession>
<proteinExistence type="predicted"/>
<reference evidence="1" key="2">
    <citation type="submission" date="2015-07" db="EMBL/GenBank/DDBJ databases">
        <authorList>
            <person name="Noorani M."/>
        </authorList>
    </citation>
    <scope>NUCLEOTIDE SEQUENCE</scope>
    <source>
        <strain evidence="1">Yugu1</strain>
    </source>
</reference>
<sequence length="41" mass="4582">MLLLATTLYDPLQSCNGFISAVVWIILYSYNSKGEANDKQT</sequence>
<dbReference type="EMBL" id="CM003534">
    <property type="protein sequence ID" value="RCV33596.1"/>
    <property type="molecule type" value="Genomic_DNA"/>
</dbReference>